<dbReference type="PANTHER" id="PTHR31752">
    <property type="entry name" value="AUXIN EFFLUX CARRIER COMPONENT 1B-RELATED"/>
    <property type="match status" value="1"/>
</dbReference>
<keyword evidence="10" id="KW-1185">Reference proteome</keyword>
<feature type="transmembrane region" description="Helical" evidence="8">
    <location>
        <begin position="72"/>
        <end position="95"/>
    </location>
</feature>
<feature type="transmembrane region" description="Helical" evidence="8">
    <location>
        <begin position="372"/>
        <end position="393"/>
    </location>
</feature>
<evidence type="ECO:0000313" key="10">
    <source>
        <dbReference type="Proteomes" id="UP001470230"/>
    </source>
</evidence>
<organism evidence="9 10">
    <name type="scientific">Tritrichomonas musculus</name>
    <dbReference type="NCBI Taxonomy" id="1915356"/>
    <lineage>
        <taxon>Eukaryota</taxon>
        <taxon>Metamonada</taxon>
        <taxon>Parabasalia</taxon>
        <taxon>Tritrichomonadida</taxon>
        <taxon>Tritrichomonadidae</taxon>
        <taxon>Tritrichomonas</taxon>
    </lineage>
</organism>
<keyword evidence="3" id="KW-0813">Transport</keyword>
<keyword evidence="5 8" id="KW-1133">Transmembrane helix</keyword>
<reference evidence="9 10" key="1">
    <citation type="submission" date="2024-04" db="EMBL/GenBank/DDBJ databases">
        <title>Tritrichomonas musculus Genome.</title>
        <authorList>
            <person name="Alves-Ferreira E."/>
            <person name="Grigg M."/>
            <person name="Lorenzi H."/>
            <person name="Galac M."/>
        </authorList>
    </citation>
    <scope>NUCLEOTIDE SEQUENCE [LARGE SCALE GENOMIC DNA]</scope>
    <source>
        <strain evidence="9 10">EAF2021</strain>
    </source>
</reference>
<proteinExistence type="inferred from homology"/>
<feature type="transmembrane region" description="Helical" evidence="8">
    <location>
        <begin position="139"/>
        <end position="157"/>
    </location>
</feature>
<feature type="compositionally biased region" description="Acidic residues" evidence="7">
    <location>
        <begin position="189"/>
        <end position="200"/>
    </location>
</feature>
<feature type="transmembrane region" description="Helical" evidence="8">
    <location>
        <begin position="432"/>
        <end position="451"/>
    </location>
</feature>
<accession>A0ABR2K266</accession>
<protein>
    <recommendedName>
        <fullName evidence="11">Auxin Efflux Carrier family protein</fullName>
    </recommendedName>
</protein>
<dbReference type="Pfam" id="PF03547">
    <property type="entry name" value="Mem_trans"/>
    <property type="match status" value="1"/>
</dbReference>
<feature type="transmembrane region" description="Helical" evidence="8">
    <location>
        <begin position="305"/>
        <end position="327"/>
    </location>
</feature>
<evidence type="ECO:0008006" key="11">
    <source>
        <dbReference type="Google" id="ProtNLM"/>
    </source>
</evidence>
<evidence type="ECO:0000256" key="1">
    <source>
        <dbReference type="ARBA" id="ARBA00004141"/>
    </source>
</evidence>
<evidence type="ECO:0000256" key="6">
    <source>
        <dbReference type="ARBA" id="ARBA00023136"/>
    </source>
</evidence>
<evidence type="ECO:0000256" key="3">
    <source>
        <dbReference type="ARBA" id="ARBA00022448"/>
    </source>
</evidence>
<feature type="transmembrane region" description="Helical" evidence="8">
    <location>
        <begin position="399"/>
        <end position="420"/>
    </location>
</feature>
<dbReference type="EMBL" id="JAPFFF010000008">
    <property type="protein sequence ID" value="KAK8885187.1"/>
    <property type="molecule type" value="Genomic_DNA"/>
</dbReference>
<keyword evidence="4 8" id="KW-0812">Transmembrane</keyword>
<feature type="transmembrane region" description="Helical" evidence="8">
    <location>
        <begin position="12"/>
        <end position="30"/>
    </location>
</feature>
<feature type="compositionally biased region" description="Polar residues" evidence="7">
    <location>
        <begin position="226"/>
        <end position="236"/>
    </location>
</feature>
<comment type="caution">
    <text evidence="9">The sequence shown here is derived from an EMBL/GenBank/DDBJ whole genome shotgun (WGS) entry which is preliminary data.</text>
</comment>
<dbReference type="PANTHER" id="PTHR31752:SF18">
    <property type="entry name" value="AUXIN EFFLUX CARRIER COMPONENT 1"/>
    <property type="match status" value="1"/>
</dbReference>
<evidence type="ECO:0000256" key="8">
    <source>
        <dbReference type="SAM" id="Phobius"/>
    </source>
</evidence>
<evidence type="ECO:0000256" key="7">
    <source>
        <dbReference type="SAM" id="MobiDB-lite"/>
    </source>
</evidence>
<evidence type="ECO:0000256" key="5">
    <source>
        <dbReference type="ARBA" id="ARBA00022989"/>
    </source>
</evidence>
<dbReference type="InterPro" id="IPR051107">
    <property type="entry name" value="Auxin_Efflux_Carrier"/>
</dbReference>
<evidence type="ECO:0000313" key="9">
    <source>
        <dbReference type="EMBL" id="KAK8885187.1"/>
    </source>
</evidence>
<gene>
    <name evidence="9" type="ORF">M9Y10_044316</name>
</gene>
<dbReference type="Proteomes" id="UP001470230">
    <property type="component" value="Unassembled WGS sequence"/>
</dbReference>
<feature type="region of interest" description="Disordered" evidence="7">
    <location>
        <begin position="175"/>
        <end position="212"/>
    </location>
</feature>
<feature type="region of interest" description="Disordered" evidence="7">
    <location>
        <begin position="226"/>
        <end position="278"/>
    </location>
</feature>
<name>A0ABR2K266_9EUKA</name>
<dbReference type="InterPro" id="IPR004776">
    <property type="entry name" value="Mem_transp_PIN-like"/>
</dbReference>
<comment type="subcellular location">
    <subcellularLocation>
        <location evidence="1">Membrane</location>
        <topology evidence="1">Multi-pass membrane protein</topology>
    </subcellularLocation>
</comment>
<feature type="compositionally biased region" description="Basic and acidic residues" evidence="7">
    <location>
        <begin position="244"/>
        <end position="255"/>
    </location>
</feature>
<evidence type="ECO:0000256" key="4">
    <source>
        <dbReference type="ARBA" id="ARBA00022692"/>
    </source>
</evidence>
<feature type="transmembrane region" description="Helical" evidence="8">
    <location>
        <begin position="347"/>
        <end position="365"/>
    </location>
</feature>
<keyword evidence="6 8" id="KW-0472">Membrane</keyword>
<comment type="similarity">
    <text evidence="2">Belongs to the auxin efflux carrier (TC 2.A.69.1) family.</text>
</comment>
<sequence>MEVVDYDYLDTFQVALSIVVIVAIGILCGWRRLFTSAQASEIRRALNLICIPGLIFRQTARSSPTLHTWQPFFNGLLVQLTIHIIYAIICFSFPFKNKSKRFMEISCATTSADFIYYSLSMTRFMYGENDYEYIPSFLSLVHFFFLIPFYTILSYVFTKVDKASTDDEDAVEPAYYQTQPDELSKSNDNEEDEVELEEGIEAGPAAPVNPINNDIVATSSQALETVSLDDNQTKSQLEIDDESHENIYFDSKKSDSNNNSLESIDDNKSESNDVDNENVNFQDEEQKEKSDNDNHANPDTISLKWAAFSTLVNPVTVCAVLGVIWSATRLGMVTFLEETSNTLQKSVLGAGLFIIGLFMFYHPFIKFNIPRVILFISIHYIIIPFISIFWSYILKLDSTQAIVIALSHVAPLGIFGSVLAKNTGYKMKCVSYTFFWSNVMFLPIFMCWVFLLKEVTIFSN</sequence>
<evidence type="ECO:0000256" key="2">
    <source>
        <dbReference type="ARBA" id="ARBA00009177"/>
    </source>
</evidence>